<proteinExistence type="predicted"/>
<dbReference type="Proteomes" id="UP000253209">
    <property type="component" value="Unassembled WGS sequence"/>
</dbReference>
<keyword evidence="2" id="KW-1185">Reference proteome</keyword>
<dbReference type="EMBL" id="QGDC01000009">
    <property type="protein sequence ID" value="RCH53832.1"/>
    <property type="molecule type" value="Genomic_DNA"/>
</dbReference>
<dbReference type="RefSeq" id="WP_114006097.1">
    <property type="nucleotide sequence ID" value="NZ_QGDC01000009.1"/>
</dbReference>
<dbReference type="OrthoDB" id="1223530at2"/>
<name>A0A367GK48_9SPHI</name>
<gene>
    <name evidence="1" type="ORF">DJ568_14905</name>
</gene>
<evidence type="ECO:0000313" key="1">
    <source>
        <dbReference type="EMBL" id="RCH53832.1"/>
    </source>
</evidence>
<evidence type="ECO:0000313" key="2">
    <source>
        <dbReference type="Proteomes" id="UP000253209"/>
    </source>
</evidence>
<accession>A0A367GK48</accession>
<reference evidence="1 2" key="1">
    <citation type="submission" date="2018-05" db="EMBL/GenBank/DDBJ databases">
        <title>Mucilaginibacter hurinus sp. nov., isolated from briquette warehouse soil.</title>
        <authorList>
            <person name="Choi L."/>
        </authorList>
    </citation>
    <scope>NUCLEOTIDE SEQUENCE [LARGE SCALE GENOMIC DNA]</scope>
    <source>
        <strain evidence="1 2">ZR32</strain>
    </source>
</reference>
<sequence length="419" mass="49111">MDTVKPILQANTTFTPYKFYSEFLEDVANYYFQSREPVILKLFENGDEKIYDSTYRIDPIAIPLLLSLIEQLSKFHRRPLELLLFNNRATVNVLEFLYRCDFFYIAGDNQNPNFPKGRNILKFNKAYLGAFSGKEMRPEHKVRAYSLDEDELKSVLKNLSSEEKQRDFLISHFTYKVREHFQDLLFDNNYTAEQYNTYIDILSELITNSVLHSKSIAFALMFVDRFKTKFSITDNGVGFAESMKLKPKTAFYEPEGLKTLLLKNITVKNISENILGGLYTIYDTLFYSSLKDRHGLFDLMLTVVLESKGYFRIHSDNTQIIVSSRMADELYGLQLYRKKIFSYHLAFQLKQITKEIFEQEIAEEAEAIKQLFLAFCEKSVSKYSEDIKYSSLRFFPVRFRGVHIEVEIPNTLENDHISD</sequence>
<dbReference type="AlphaFoldDB" id="A0A367GK48"/>
<comment type="caution">
    <text evidence="1">The sequence shown here is derived from an EMBL/GenBank/DDBJ whole genome shotgun (WGS) entry which is preliminary data.</text>
</comment>
<organism evidence="1 2">
    <name type="scientific">Mucilaginibacter hurinus</name>
    <dbReference type="NCBI Taxonomy" id="2201324"/>
    <lineage>
        <taxon>Bacteria</taxon>
        <taxon>Pseudomonadati</taxon>
        <taxon>Bacteroidota</taxon>
        <taxon>Sphingobacteriia</taxon>
        <taxon>Sphingobacteriales</taxon>
        <taxon>Sphingobacteriaceae</taxon>
        <taxon>Mucilaginibacter</taxon>
    </lineage>
</organism>
<protein>
    <submittedName>
        <fullName evidence="1">Uncharacterized protein</fullName>
    </submittedName>
</protein>